<dbReference type="Proteomes" id="UP001162001">
    <property type="component" value="Segment"/>
</dbReference>
<keyword evidence="3" id="KW-0963">Cytoplasm</keyword>
<dbReference type="PANTHER" id="PTHR12588:SF0">
    <property type="entry name" value="INOSITOL OXYGENASE"/>
    <property type="match status" value="1"/>
</dbReference>
<evidence type="ECO:0000256" key="3">
    <source>
        <dbReference type="ARBA" id="ARBA00022490"/>
    </source>
</evidence>
<gene>
    <name evidence="7" type="ORF">Fadolivirus_1_1064</name>
</gene>
<dbReference type="GO" id="GO:0005506">
    <property type="term" value="F:iron ion binding"/>
    <property type="evidence" value="ECO:0007669"/>
    <property type="project" value="InterPro"/>
</dbReference>
<sequence length="277" mass="33328">MEEKSTTIQKTQEQYRDYSNVDPKVLETYRLNHKYQTFNYGIRMRERYMVRHDKAVMGLWDCIELCNEIQDDSDPDLNLPQIYHSIQTAENLRKYYPDRKDLHLVGLIHDIGKVMLLPEFGELPQWSVVGDTFPVGCMFSDKIVFSEFFSLNPDSRDNELNTKYGVYYKKPNCGFDNVRMSWGHDEYLYYVLRHNPNCKLSDECRRIIRYHSFYAFHKENEYHHLADENDMKLKPMLQLFSQCDLYSKDDNLKLDIDYYKSYYGELIDEYCPGKFNW</sequence>
<keyword evidence="5" id="KW-0560">Oxidoreductase</keyword>
<organism evidence="7 8">
    <name type="scientific">Fadolivirus FV1/VV64</name>
    <dbReference type="NCBI Taxonomy" id="3070911"/>
    <lineage>
        <taxon>Viruses</taxon>
        <taxon>Varidnaviria</taxon>
        <taxon>Bamfordvirae</taxon>
        <taxon>Nucleocytoviricota</taxon>
        <taxon>Megaviricetes</taxon>
        <taxon>Imitervirales</taxon>
        <taxon>Mimiviridae</taxon>
        <taxon>Klosneuvirinae</taxon>
        <taxon>Fadolivirus</taxon>
        <taxon>Fadolivirus algeromassiliense</taxon>
    </lineage>
</organism>
<evidence type="ECO:0000256" key="2">
    <source>
        <dbReference type="ARBA" id="ARBA00004496"/>
    </source>
</evidence>
<dbReference type="InterPro" id="IPR007828">
    <property type="entry name" value="Inositol_oxygenase"/>
</dbReference>
<dbReference type="GO" id="GO:0050113">
    <property type="term" value="F:inositol oxygenase activity"/>
    <property type="evidence" value="ECO:0007669"/>
    <property type="project" value="InterPro"/>
</dbReference>
<accession>A0A7D3R1H8</accession>
<proteinExistence type="predicted"/>
<evidence type="ECO:0000256" key="4">
    <source>
        <dbReference type="ARBA" id="ARBA00022723"/>
    </source>
</evidence>
<keyword evidence="8" id="KW-1185">Reference proteome</keyword>
<dbReference type="PANTHER" id="PTHR12588">
    <property type="entry name" value="MYOINOSITOL OXYGENASE"/>
    <property type="match status" value="1"/>
</dbReference>
<dbReference type="GO" id="GO:0019310">
    <property type="term" value="P:inositol catabolic process"/>
    <property type="evidence" value="ECO:0007669"/>
    <property type="project" value="InterPro"/>
</dbReference>
<evidence type="ECO:0000256" key="6">
    <source>
        <dbReference type="ARBA" id="ARBA00023004"/>
    </source>
</evidence>
<keyword evidence="6" id="KW-0408">Iron</keyword>
<comment type="subcellular location">
    <subcellularLocation>
        <location evidence="2">Cytoplasm</location>
    </subcellularLocation>
</comment>
<reference evidence="7 8" key="1">
    <citation type="submission" date="2020-04" db="EMBL/GenBank/DDBJ databases">
        <title>Advantages and limits of metagenomic assembly and binning of a giant virus.</title>
        <authorList>
            <person name="Schulz F."/>
            <person name="Andreani J."/>
            <person name="Francis R."/>
            <person name="Boudjemaa H."/>
            <person name="Bou Khalil J.Y."/>
            <person name="Lee J."/>
            <person name="La Scola B."/>
            <person name="Woyke T."/>
        </authorList>
    </citation>
    <scope>NUCLEOTIDE SEQUENCE [LARGE SCALE GENOMIC DNA]</scope>
    <source>
        <strain evidence="7 8">FV1/VV64</strain>
    </source>
</reference>
<dbReference type="SUPFAM" id="SSF109604">
    <property type="entry name" value="HD-domain/PDEase-like"/>
    <property type="match status" value="1"/>
</dbReference>
<protein>
    <submittedName>
        <fullName evidence="7">Inositol oxygenase</fullName>
    </submittedName>
</protein>
<keyword evidence="4" id="KW-0479">Metal-binding</keyword>
<evidence type="ECO:0000256" key="1">
    <source>
        <dbReference type="ARBA" id="ARBA00001962"/>
    </source>
</evidence>
<comment type="cofactor">
    <cofactor evidence="1">
        <name>Fe cation</name>
        <dbReference type="ChEBI" id="CHEBI:24875"/>
    </cofactor>
</comment>
<dbReference type="Pfam" id="PF05153">
    <property type="entry name" value="MIOX"/>
    <property type="match status" value="1"/>
</dbReference>
<name>A0A7D3R1H8_9VIRU</name>
<evidence type="ECO:0000313" key="7">
    <source>
        <dbReference type="EMBL" id="QKF94522.1"/>
    </source>
</evidence>
<dbReference type="EMBL" id="MT418680">
    <property type="protein sequence ID" value="QKF94522.1"/>
    <property type="molecule type" value="Genomic_DNA"/>
</dbReference>
<evidence type="ECO:0000313" key="8">
    <source>
        <dbReference type="Proteomes" id="UP001162001"/>
    </source>
</evidence>
<evidence type="ECO:0000256" key="5">
    <source>
        <dbReference type="ARBA" id="ARBA00023002"/>
    </source>
</evidence>
<dbReference type="Gene3D" id="1.10.3210.10">
    <property type="entry name" value="Hypothetical protein af1432"/>
    <property type="match status" value="1"/>
</dbReference>